<evidence type="ECO:0000313" key="4">
    <source>
        <dbReference type="EMBL" id="CEJ62514.1"/>
    </source>
</evidence>
<dbReference type="PROSITE" id="PS50088">
    <property type="entry name" value="ANK_REPEAT"/>
    <property type="match status" value="2"/>
</dbReference>
<feature type="repeat" description="ANK" evidence="3">
    <location>
        <begin position="82"/>
        <end position="105"/>
    </location>
</feature>
<dbReference type="Pfam" id="PF12796">
    <property type="entry name" value="Ank_2"/>
    <property type="match status" value="1"/>
</dbReference>
<dbReference type="OrthoDB" id="5135691at2759"/>
<accession>A0A0F7U0T1</accession>
<dbReference type="Gene3D" id="1.25.40.20">
    <property type="entry name" value="Ankyrin repeat-containing domain"/>
    <property type="match status" value="1"/>
</dbReference>
<dbReference type="InterPro" id="IPR036770">
    <property type="entry name" value="Ankyrin_rpt-contain_sf"/>
</dbReference>
<dbReference type="AlphaFoldDB" id="A0A0F7U0T1"/>
<feature type="repeat" description="ANK" evidence="3">
    <location>
        <begin position="50"/>
        <end position="82"/>
    </location>
</feature>
<keyword evidence="2 3" id="KW-0040">ANK repeat</keyword>
<reference evidence="5" key="1">
    <citation type="journal article" date="2015" name="Genome Announc.">
        <title>Draft genome sequence of the fungus Penicillium brasilianum MG11.</title>
        <authorList>
            <person name="Horn F."/>
            <person name="Linde J."/>
            <person name="Mattern D.J."/>
            <person name="Walther G."/>
            <person name="Guthke R."/>
            <person name="Brakhage A.A."/>
            <person name="Valiante V."/>
        </authorList>
    </citation>
    <scope>NUCLEOTIDE SEQUENCE [LARGE SCALE GENOMIC DNA]</scope>
    <source>
        <strain evidence="5">MG11</strain>
    </source>
</reference>
<sequence>MAILQSLPNQILMLVVTQLNVCDMVSLGKSCWNLYCRLQPSILKYNIQYQNSDLLHLAARDNDYARAELLLLYGANANTFPHGKTPLMRAIQHGSIDVLELLLSHQKIDLRIQNREGESALTYAVKYGTCIDKRRLVKPQLDITIRDEHDRTVPPVAICIGHIEFLPWRWIPFNDLRVKGGRGYRLKNWVRRAKSQR</sequence>
<evidence type="ECO:0000313" key="5">
    <source>
        <dbReference type="Proteomes" id="UP000042958"/>
    </source>
</evidence>
<evidence type="ECO:0000256" key="3">
    <source>
        <dbReference type="PROSITE-ProRule" id="PRU00023"/>
    </source>
</evidence>
<dbReference type="EMBL" id="CDHK01000017">
    <property type="protein sequence ID" value="CEJ62514.1"/>
    <property type="molecule type" value="Genomic_DNA"/>
</dbReference>
<dbReference type="InterPro" id="IPR002110">
    <property type="entry name" value="Ankyrin_rpt"/>
</dbReference>
<gene>
    <name evidence="4" type="ORF">PMG11_11011</name>
</gene>
<dbReference type="PROSITE" id="PS50297">
    <property type="entry name" value="ANK_REP_REGION"/>
    <property type="match status" value="1"/>
</dbReference>
<evidence type="ECO:0000256" key="2">
    <source>
        <dbReference type="ARBA" id="ARBA00023043"/>
    </source>
</evidence>
<dbReference type="PANTHER" id="PTHR24123">
    <property type="entry name" value="ANKYRIN REPEAT-CONTAINING"/>
    <property type="match status" value="1"/>
</dbReference>
<keyword evidence="5" id="KW-1185">Reference proteome</keyword>
<organism evidence="4 5">
    <name type="scientific">Penicillium brasilianum</name>
    <dbReference type="NCBI Taxonomy" id="104259"/>
    <lineage>
        <taxon>Eukaryota</taxon>
        <taxon>Fungi</taxon>
        <taxon>Dikarya</taxon>
        <taxon>Ascomycota</taxon>
        <taxon>Pezizomycotina</taxon>
        <taxon>Eurotiomycetes</taxon>
        <taxon>Eurotiomycetidae</taxon>
        <taxon>Eurotiales</taxon>
        <taxon>Aspergillaceae</taxon>
        <taxon>Penicillium</taxon>
    </lineage>
</organism>
<protein>
    <submittedName>
        <fullName evidence="4">Uncharacterized protein</fullName>
    </submittedName>
</protein>
<name>A0A0F7U0T1_PENBI</name>
<keyword evidence="1" id="KW-0677">Repeat</keyword>
<dbReference type="Proteomes" id="UP000042958">
    <property type="component" value="Unassembled WGS sequence"/>
</dbReference>
<dbReference type="InterPro" id="IPR051165">
    <property type="entry name" value="Multifunctional_ANK_Repeat"/>
</dbReference>
<evidence type="ECO:0000256" key="1">
    <source>
        <dbReference type="ARBA" id="ARBA00022737"/>
    </source>
</evidence>
<dbReference type="SUPFAM" id="SSF48403">
    <property type="entry name" value="Ankyrin repeat"/>
    <property type="match status" value="1"/>
</dbReference>
<dbReference type="SMART" id="SM00248">
    <property type="entry name" value="ANK"/>
    <property type="match status" value="2"/>
</dbReference>
<proteinExistence type="predicted"/>
<dbReference type="PANTHER" id="PTHR24123:SF33">
    <property type="entry name" value="PROTEIN HOS4"/>
    <property type="match status" value="1"/>
</dbReference>
<dbReference type="STRING" id="104259.A0A0F7U0T1"/>